<evidence type="ECO:0000313" key="1">
    <source>
        <dbReference type="EMBL" id="OAN45927.1"/>
    </source>
</evidence>
<name>A0A178MCQ3_9PROT</name>
<organism evidence="1 2">
    <name type="scientific">Paramagnetospirillum marisnigri</name>
    <dbReference type="NCBI Taxonomy" id="1285242"/>
    <lineage>
        <taxon>Bacteria</taxon>
        <taxon>Pseudomonadati</taxon>
        <taxon>Pseudomonadota</taxon>
        <taxon>Alphaproteobacteria</taxon>
        <taxon>Rhodospirillales</taxon>
        <taxon>Magnetospirillaceae</taxon>
        <taxon>Paramagnetospirillum</taxon>
    </lineage>
</organism>
<reference evidence="1 2" key="1">
    <citation type="submission" date="2016-04" db="EMBL/GenBank/DDBJ databases">
        <title>Draft genome sequence of freshwater magnetotactic bacteria Magnetospirillum marisnigri SP-1 and Magnetospirillum moscoviense BB-1.</title>
        <authorList>
            <person name="Koziaeva V."/>
            <person name="Dziuba M.V."/>
            <person name="Ivanov T.M."/>
            <person name="Kuznetsov B."/>
            <person name="Grouzdev D.S."/>
        </authorList>
    </citation>
    <scope>NUCLEOTIDE SEQUENCE [LARGE SCALE GENOMIC DNA]</scope>
    <source>
        <strain evidence="1 2">SP-1</strain>
    </source>
</reference>
<evidence type="ECO:0000313" key="2">
    <source>
        <dbReference type="Proteomes" id="UP000078428"/>
    </source>
</evidence>
<dbReference type="Proteomes" id="UP000078428">
    <property type="component" value="Unassembled WGS sequence"/>
</dbReference>
<keyword evidence="2" id="KW-1185">Reference proteome</keyword>
<sequence>MCADYIPPIHSSSRRGWEDLRTLERDYFLLAAFGGPSEWQPVMENLGLDRVEAARIANAMSPLAVKSQEVAHSI</sequence>
<protein>
    <submittedName>
        <fullName evidence="1">Uncharacterized protein</fullName>
    </submittedName>
</protein>
<accession>A0A178MCQ3</accession>
<dbReference type="AlphaFoldDB" id="A0A178MCQ3"/>
<gene>
    <name evidence="1" type="ORF">A6A04_20775</name>
</gene>
<comment type="caution">
    <text evidence="1">The sequence shown here is derived from an EMBL/GenBank/DDBJ whole genome shotgun (WGS) entry which is preliminary data.</text>
</comment>
<proteinExistence type="predicted"/>
<dbReference type="EMBL" id="LWQT01000095">
    <property type="protein sequence ID" value="OAN45927.1"/>
    <property type="molecule type" value="Genomic_DNA"/>
</dbReference>